<dbReference type="Pfam" id="PF05380">
    <property type="entry name" value="Peptidase_A17"/>
    <property type="match status" value="1"/>
</dbReference>
<dbReference type="PANTHER" id="PTHR47331">
    <property type="entry name" value="PHD-TYPE DOMAIN-CONTAINING PROTEIN"/>
    <property type="match status" value="1"/>
</dbReference>
<dbReference type="InterPro" id="IPR008042">
    <property type="entry name" value="Retrotrans_Pao"/>
</dbReference>
<dbReference type="PANTHER" id="PTHR47331:SF5">
    <property type="entry name" value="RIBONUCLEASE H"/>
    <property type="match status" value="1"/>
</dbReference>
<dbReference type="AlphaFoldDB" id="A0A7D9J5N9"/>
<dbReference type="Proteomes" id="UP001152795">
    <property type="component" value="Unassembled WGS sequence"/>
</dbReference>
<protein>
    <submittedName>
        <fullName evidence="1">Uncharacterized protein</fullName>
    </submittedName>
</protein>
<evidence type="ECO:0000313" key="2">
    <source>
        <dbReference type="Proteomes" id="UP001152795"/>
    </source>
</evidence>
<dbReference type="OrthoDB" id="8065733at2759"/>
<feature type="non-terminal residue" evidence="1">
    <location>
        <position position="1"/>
    </location>
</feature>
<sequence>KGRKLLKIVPESLSKNFALDRHSNAPELESDISDSSITFARQQLGANPKENECKLLGLKWNKIEDTLQVDFPTVPAVLTKRGVLAYLAKVYDPLGLTSPMMLEGKIIYREICEEKIRWNGSIPDELSKRWLK</sequence>
<accession>A0A7D9J5N9</accession>
<evidence type="ECO:0000313" key="1">
    <source>
        <dbReference type="EMBL" id="CAB4022405.1"/>
    </source>
</evidence>
<organism evidence="1 2">
    <name type="scientific">Paramuricea clavata</name>
    <name type="common">Red gorgonian</name>
    <name type="synonym">Violescent sea-whip</name>
    <dbReference type="NCBI Taxonomy" id="317549"/>
    <lineage>
        <taxon>Eukaryota</taxon>
        <taxon>Metazoa</taxon>
        <taxon>Cnidaria</taxon>
        <taxon>Anthozoa</taxon>
        <taxon>Octocorallia</taxon>
        <taxon>Malacalcyonacea</taxon>
        <taxon>Plexauridae</taxon>
        <taxon>Paramuricea</taxon>
    </lineage>
</organism>
<comment type="caution">
    <text evidence="1">The sequence shown here is derived from an EMBL/GenBank/DDBJ whole genome shotgun (WGS) entry which is preliminary data.</text>
</comment>
<reference evidence="1" key="1">
    <citation type="submission" date="2020-04" db="EMBL/GenBank/DDBJ databases">
        <authorList>
            <person name="Alioto T."/>
            <person name="Alioto T."/>
            <person name="Gomez Garrido J."/>
        </authorList>
    </citation>
    <scope>NUCLEOTIDE SEQUENCE</scope>
    <source>
        <strain evidence="1">A484AB</strain>
    </source>
</reference>
<name>A0A7D9J5N9_PARCT</name>
<keyword evidence="2" id="KW-1185">Reference proteome</keyword>
<proteinExistence type="predicted"/>
<dbReference type="EMBL" id="CACRXK020011956">
    <property type="protein sequence ID" value="CAB4022405.1"/>
    <property type="molecule type" value="Genomic_DNA"/>
</dbReference>
<gene>
    <name evidence="1" type="ORF">PACLA_8A065393</name>
</gene>